<evidence type="ECO:0000256" key="7">
    <source>
        <dbReference type="ARBA" id="ARBA00022990"/>
    </source>
</evidence>
<reference evidence="21" key="1">
    <citation type="submission" date="2014-05" db="EMBL/GenBank/DDBJ databases">
        <authorList>
            <person name="Chronopoulou M."/>
        </authorList>
    </citation>
    <scope>NUCLEOTIDE SEQUENCE</scope>
    <source>
        <tissue evidence="21">Whole organism</tissue>
    </source>
</reference>
<feature type="compositionally biased region" description="Polar residues" evidence="19">
    <location>
        <begin position="633"/>
        <end position="651"/>
    </location>
</feature>
<dbReference type="OrthoDB" id="10265969at2759"/>
<dbReference type="PROSITE" id="PS51477">
    <property type="entry name" value="PAH"/>
    <property type="match status" value="3"/>
</dbReference>
<dbReference type="InterPro" id="IPR039774">
    <property type="entry name" value="Sin3-like"/>
</dbReference>
<dbReference type="FunFam" id="1.20.1160.11:FF:000002">
    <property type="entry name" value="Paired amphipathic helix protein SIN3"/>
    <property type="match status" value="1"/>
</dbReference>
<feature type="compositionally biased region" description="Low complexity" evidence="19">
    <location>
        <begin position="87"/>
        <end position="98"/>
    </location>
</feature>
<dbReference type="FunFam" id="1.20.1160.11:FF:000001">
    <property type="entry name" value="Paired amphipathic helix protein Sin3"/>
    <property type="match status" value="1"/>
</dbReference>
<dbReference type="GO" id="GO:0061629">
    <property type="term" value="F:RNA polymerase II-specific DNA-binding transcription factor binding"/>
    <property type="evidence" value="ECO:0007669"/>
    <property type="project" value="UniProtKB-ARBA"/>
</dbReference>
<feature type="compositionally biased region" description="Acidic residues" evidence="19">
    <location>
        <begin position="1328"/>
        <end position="1338"/>
    </location>
</feature>
<feature type="compositionally biased region" description="Basic and acidic residues" evidence="19">
    <location>
        <begin position="1000"/>
        <end position="1029"/>
    </location>
</feature>
<accession>A0A0K2TH91</accession>
<dbReference type="FunFam" id="1.20.1160.11:FF:000004">
    <property type="entry name" value="Paired amphipathic helix protein Sin3a"/>
    <property type="match status" value="1"/>
</dbReference>
<evidence type="ECO:0000256" key="16">
    <source>
        <dbReference type="ARBA" id="ARBA00075105"/>
    </source>
</evidence>
<dbReference type="Pfam" id="PF02671">
    <property type="entry name" value="PAH"/>
    <property type="match status" value="3"/>
</dbReference>
<comment type="subcellular location">
    <subcellularLocation>
        <location evidence="1">Nucleus</location>
        <location evidence="1">Nucleolus</location>
    </subcellularLocation>
</comment>
<feature type="compositionally biased region" description="Acidic residues" evidence="19">
    <location>
        <begin position="964"/>
        <end position="978"/>
    </location>
</feature>
<dbReference type="SMART" id="SM00761">
    <property type="entry name" value="HDAC_interact"/>
    <property type="match status" value="1"/>
</dbReference>
<dbReference type="GO" id="GO:0070822">
    <property type="term" value="C:Sin3-type complex"/>
    <property type="evidence" value="ECO:0007669"/>
    <property type="project" value="TreeGrafter"/>
</dbReference>
<dbReference type="PANTHER" id="PTHR12346">
    <property type="entry name" value="SIN3B-RELATED"/>
    <property type="match status" value="1"/>
</dbReference>
<dbReference type="GeneID" id="121114430"/>
<sequence length="1460" mass="163792">MKRTPGPETHAERIKDGPPFPRAPLLERPGGAGGGGAAVALTATPPNAKGPPLYKAGPPPALAPLLAPLRGPPPPPSLSVNASGNPQQQQQQQQQQFQRLKVEDALSYLDQVKFKFGSKPKVYNDFLDIMKEFKSQSIDTPGVITRVSCLFRGHPELIVGFNTFLPPGYKIEVQRNDSVTVNMGGLLGPGMQTIVHTPTGVHTMGALGDITAIPNLAAVAASSSSSAASIQPVTPQTPTPQPAVAIRPVPGTLQHPTKFNSQPPMKENNNSSRPIEPNLLPQNIHLFATTTPPSTQLTSLTPHLNTASLTLSQPTPIAVTTTSNATVVTCATTIMPTGPPLIQPTPLAPQPAAQPAVITTTSLPHHPHLPHTPPTANTTTTVVVDRGVANQPIEFNHAINYVNKIKNRFQGQPDVYKQFLEILHTYQKDQKAIKEGVPPSGNHLTEAEVYTQVSKLFQNQEDLLSEFGQFLPEATNDNATSAIMMSNKGLNNDHASAAKKPSVIKHTGLSANSTSKYGIKRPPSGISYPAPKKPKIGVLRDVSLAEAGKFGTLNEFAFFDKVRKALRNTTVYENFLRCLMLFNQEVISRSELVLVTTPFLNTHPELFEWFKNFLSYKEGSGGSNSGNGSNNSTESASSPGGVNSSGGTSAPVSEENESNLPHVIGNRDRVYGDSAVEIDYATCKRLGASYCAVPKSAVAQAQSSKRSQLCREVLNDTWVSFPTWSEDSQFVTSRKTQYEESIYRTEDERFEFDVILETNRDTIKVLECVQRKMSRMPPEEAARYKLDDTLGGNSPTIHQRAIRRIYGDRSQDIIEGLKRNPVVAVPIVLKRLSQKDEEWREVQKNFNKTWRDQNEKYYLKSLDHQGVNFKQTDVRNLRCKSLQQEIETLYDERHEQMESSGETINGPHMTLDYSYSAILEDANNLLIHHVKRQPSINKEDKQRIKTLLKYFLMDIFRQSRQELSDDEKEDNDEDENENYNDSSDKDKDLSIKSTRSRRKLKEDKKDKQSSINKEKEATDRDIKIENKDGRRTPLHARGMEADETYTHMMCNNNWYLFFRLHNLLCERITKIYNQAVLIAEEESKEKNSRKESTAVALRLKPKNEIDTEDYYPAFLDMVKNVLDGNMDIITFEDTLREMFGIHAYIVYTLDKVVMNAVRQLVNLVTEDSSIACQDLFMDESKETATGGQCASANQRQMSELLYQKRCEKLLTDQNCMKFLFYHQSGKVTVELLDTDSTSSSSSKQGSKLEEEAHTRKWHKYIDRFIQPGEDVSHECKNHLILKPVFLPRGIRSYRKSPFGKMKITNKTAVKNDQNSGESPDEKIKEEGDRDVDDGEGDDDGSKHLNSGGVVYEDNMQCNFNPRSFKVLYVIKSENCFYRRLALRRAKESHKTVSQRKSKGFSKWHSGWIEKNVSESQQSSISDWFMGLTDGLIPNKTHKIIKNHSDSTPYRTFFKWRADVS</sequence>
<proteinExistence type="predicted"/>
<evidence type="ECO:0000256" key="15">
    <source>
        <dbReference type="ARBA" id="ARBA00068512"/>
    </source>
</evidence>
<dbReference type="Pfam" id="PF08295">
    <property type="entry name" value="Sin3_corepress"/>
    <property type="match status" value="1"/>
</dbReference>
<dbReference type="EMBL" id="HACA01007480">
    <property type="protein sequence ID" value="CDW24841.1"/>
    <property type="molecule type" value="Transcribed_RNA"/>
</dbReference>
<feature type="region of interest" description="Disordered" evidence="19">
    <location>
        <begin position="1233"/>
        <end position="1252"/>
    </location>
</feature>
<protein>
    <recommendedName>
        <fullName evidence="15">Paired amphipathic helix protein Sin3a</fullName>
    </recommendedName>
    <alternativeName>
        <fullName evidence="16">Histone deacetylase complex subunit Sin3a</fullName>
    </alternativeName>
    <alternativeName>
        <fullName evidence="17">Transcriptional corepressor Sin3a</fullName>
    </alternativeName>
</protein>
<keyword evidence="5" id="KW-0677">Repeat</keyword>
<keyword evidence="6" id="KW-0832">Ubl conjugation</keyword>
<feature type="region of interest" description="Disordered" evidence="19">
    <location>
        <begin position="1"/>
        <end position="98"/>
    </location>
</feature>
<dbReference type="InterPro" id="IPR031693">
    <property type="entry name" value="Sin3_C"/>
</dbReference>
<keyword evidence="4" id="KW-0597">Phosphoprotein</keyword>
<evidence type="ECO:0000256" key="4">
    <source>
        <dbReference type="ARBA" id="ARBA00022553"/>
    </source>
</evidence>
<dbReference type="Gene3D" id="1.20.1160.11">
    <property type="entry name" value="Paired amphipathic helix"/>
    <property type="match status" value="3"/>
</dbReference>
<evidence type="ECO:0000256" key="6">
    <source>
        <dbReference type="ARBA" id="ARBA00022843"/>
    </source>
</evidence>
<evidence type="ECO:0000256" key="13">
    <source>
        <dbReference type="ARBA" id="ARBA00056268"/>
    </source>
</evidence>
<keyword evidence="8" id="KW-0805">Transcription regulation</keyword>
<keyword evidence="7" id="KW-0007">Acetylation</keyword>
<keyword evidence="2" id="KW-0678">Repressor</keyword>
<keyword evidence="9" id="KW-0175">Coiled coil</keyword>
<dbReference type="KEGG" id="lsm:121114430"/>
<evidence type="ECO:0000256" key="2">
    <source>
        <dbReference type="ARBA" id="ARBA00022491"/>
    </source>
</evidence>
<evidence type="ECO:0000256" key="18">
    <source>
        <dbReference type="PROSITE-ProRule" id="PRU00810"/>
    </source>
</evidence>
<keyword evidence="12 18" id="KW-0539">Nucleus</keyword>
<evidence type="ECO:0000256" key="9">
    <source>
        <dbReference type="ARBA" id="ARBA00023054"/>
    </source>
</evidence>
<comment type="subunit">
    <text evidence="14">Interacts with ARID4B, BRMS1L, HCFC1, HDAC1, HDAC2, MXI1, SAP30L, SAP130, SFPQ and TOPORS. Interacts with OGT (via TPRs 1-6); the interaction mediates transcriptional repression in parallel with histone deacetylase. Interacts with BAZ2A, MXD1, MXD3, MXD4, MBD2, DACH1, NCOR1, NR4A2, REST, RLIM, SAP30, SETDB1, SMYD2, and SUDS3. Interacts with PHF12 in a complex composed of HDAC1, PHF12 and SAP30. Interacts with TET1; the interaction recruits SIN3A to gene promoters. The large PER complex involved in the histone deacetylation is composed of at least HDAC1, PER2, SFPQ and SIN3A. Interacts with KLF11. Interacts with PPHLN1. Found in a complex with YY1, GON4L and HDAC1. Interacts (via PAH2) with FOXK1. Interacts with FOXK2. Found in a complex composed of at least SINHCAF, SIN3A, HDAC1, SAP30, RBBP4, OGT and TET1. Interacts with SINHCAF. Interacts with SPHK2.</text>
</comment>
<feature type="region of interest" description="Disordered" evidence="19">
    <location>
        <begin position="621"/>
        <end position="665"/>
    </location>
</feature>
<dbReference type="CTD" id="25942"/>
<dbReference type="RefSeq" id="XP_040564335.1">
    <property type="nucleotide sequence ID" value="XM_040708401.2"/>
</dbReference>
<dbReference type="SUPFAM" id="SSF47762">
    <property type="entry name" value="PAH2 domain"/>
    <property type="match status" value="3"/>
</dbReference>
<organism evidence="21">
    <name type="scientific">Lepeophtheirus salmonis</name>
    <name type="common">Salmon louse</name>
    <name type="synonym">Caligus salmonis</name>
    <dbReference type="NCBI Taxonomy" id="72036"/>
    <lineage>
        <taxon>Eukaryota</taxon>
        <taxon>Metazoa</taxon>
        <taxon>Ecdysozoa</taxon>
        <taxon>Arthropoda</taxon>
        <taxon>Crustacea</taxon>
        <taxon>Multicrustacea</taxon>
        <taxon>Hexanauplia</taxon>
        <taxon>Copepoda</taxon>
        <taxon>Siphonostomatoida</taxon>
        <taxon>Caligidae</taxon>
        <taxon>Lepeophtheirus</taxon>
    </lineage>
</organism>
<evidence type="ECO:0000256" key="3">
    <source>
        <dbReference type="ARBA" id="ARBA00022499"/>
    </source>
</evidence>
<evidence type="ECO:0000313" key="21">
    <source>
        <dbReference type="EMBL" id="CDW24841.1"/>
    </source>
</evidence>
<keyword evidence="10" id="KW-0090">Biological rhythms</keyword>
<evidence type="ECO:0000256" key="19">
    <source>
        <dbReference type="SAM" id="MobiDB-lite"/>
    </source>
</evidence>
<evidence type="ECO:0000256" key="5">
    <source>
        <dbReference type="ARBA" id="ARBA00022737"/>
    </source>
</evidence>
<dbReference type="GO" id="GO:0048511">
    <property type="term" value="P:rhythmic process"/>
    <property type="evidence" value="ECO:0007669"/>
    <property type="project" value="UniProtKB-KW"/>
</dbReference>
<evidence type="ECO:0000259" key="20">
    <source>
        <dbReference type="SMART" id="SM00761"/>
    </source>
</evidence>
<evidence type="ECO:0000256" key="10">
    <source>
        <dbReference type="ARBA" id="ARBA00023108"/>
    </source>
</evidence>
<name>A0A0K2TH91_LEPSM</name>
<dbReference type="InterPro" id="IPR013194">
    <property type="entry name" value="HDAC_interact_dom"/>
</dbReference>
<dbReference type="PANTHER" id="PTHR12346:SF0">
    <property type="entry name" value="SIN3A, ISOFORM G"/>
    <property type="match status" value="1"/>
</dbReference>
<dbReference type="EMBL" id="HACA01007481">
    <property type="protein sequence ID" value="CDW24842.1"/>
    <property type="molecule type" value="Transcribed_RNA"/>
</dbReference>
<evidence type="ECO:0000256" key="1">
    <source>
        <dbReference type="ARBA" id="ARBA00004604"/>
    </source>
</evidence>
<evidence type="ECO:0000256" key="14">
    <source>
        <dbReference type="ARBA" id="ARBA00061761"/>
    </source>
</evidence>
<dbReference type="GO" id="GO:0000122">
    <property type="term" value="P:negative regulation of transcription by RNA polymerase II"/>
    <property type="evidence" value="ECO:0007669"/>
    <property type="project" value="TreeGrafter"/>
</dbReference>
<evidence type="ECO:0000256" key="11">
    <source>
        <dbReference type="ARBA" id="ARBA00023163"/>
    </source>
</evidence>
<dbReference type="InterPro" id="IPR003822">
    <property type="entry name" value="PAH"/>
</dbReference>
<comment type="function">
    <text evidence="13">Acts as a transcriptional repressor. Corepressor for REST. Interacts with MXI1 to repress MYC responsive genes and antagonize MYC oncogenic activities. Also interacts with MXD1-MAX heterodimers to repress transcription by tethering SIN3A to DNA. Acts cooperatively with OGT to repress transcription in parallel with histone deacetylation. Involved in the control of the circadian rhythms. Required for the transcriptional repression of circadian target genes, such as PER1, mediated by the large PER complex through histone deacetylation. Cooperates with FOXK1 to regulate cell cycle progression probably by repressing cell cycle inhibitor genes expression. Required for cortical neuron differentiation and callosal axon elongation.</text>
</comment>
<evidence type="ECO:0000256" key="12">
    <source>
        <dbReference type="ARBA" id="ARBA00023242"/>
    </source>
</evidence>
<feature type="region of interest" description="Disordered" evidence="19">
    <location>
        <begin position="961"/>
        <end position="1029"/>
    </location>
</feature>
<feature type="domain" description="Histone deacetylase interacting" evidence="20">
    <location>
        <begin position="682"/>
        <end position="783"/>
    </location>
</feature>
<evidence type="ECO:0000256" key="8">
    <source>
        <dbReference type="ARBA" id="ARBA00023015"/>
    </source>
</evidence>
<keyword evidence="3" id="KW-1017">Isopeptide bond</keyword>
<evidence type="ECO:0000256" key="17">
    <source>
        <dbReference type="ARBA" id="ARBA00081271"/>
    </source>
</evidence>
<feature type="compositionally biased region" description="Polar residues" evidence="19">
    <location>
        <begin position="1304"/>
        <end position="1317"/>
    </location>
</feature>
<dbReference type="Pfam" id="PF16879">
    <property type="entry name" value="Sin3a_C"/>
    <property type="match status" value="1"/>
</dbReference>
<feature type="region of interest" description="Disordered" evidence="19">
    <location>
        <begin position="1304"/>
        <end position="1347"/>
    </location>
</feature>
<dbReference type="InterPro" id="IPR036600">
    <property type="entry name" value="PAH_sf"/>
</dbReference>
<dbReference type="GO" id="GO:0005730">
    <property type="term" value="C:nucleolus"/>
    <property type="evidence" value="ECO:0007669"/>
    <property type="project" value="UniProtKB-SubCell"/>
</dbReference>
<dbReference type="GO" id="GO:0003714">
    <property type="term" value="F:transcription corepressor activity"/>
    <property type="evidence" value="ECO:0007669"/>
    <property type="project" value="InterPro"/>
</dbReference>
<keyword evidence="11" id="KW-0804">Transcription</keyword>